<evidence type="ECO:0000313" key="8">
    <source>
        <dbReference type="EMBL" id="AQP44192.1"/>
    </source>
</evidence>
<name>A0A1Q2CDJ1_9ACTN</name>
<evidence type="ECO:0000313" key="9">
    <source>
        <dbReference type="Proteomes" id="UP000188324"/>
    </source>
</evidence>
<dbReference type="PANTHER" id="PTHR30047:SF7">
    <property type="entry name" value="HIGH-AFFINITY CHOLINE TRANSPORT PROTEIN"/>
    <property type="match status" value="1"/>
</dbReference>
<accession>A0A1Q2CDJ1</accession>
<dbReference type="Proteomes" id="UP000188324">
    <property type="component" value="Chromosome"/>
</dbReference>
<keyword evidence="7" id="KW-0472">Membrane</keyword>
<dbReference type="InterPro" id="IPR000060">
    <property type="entry name" value="BCCT_transptr"/>
</dbReference>
<protein>
    <submittedName>
        <fullName evidence="8">Uncharacterized protein</fullName>
    </submittedName>
</protein>
<evidence type="ECO:0000256" key="7">
    <source>
        <dbReference type="ARBA" id="ARBA00023136"/>
    </source>
</evidence>
<keyword evidence="5" id="KW-0812">Transmembrane</keyword>
<keyword evidence="4" id="KW-1003">Cell membrane</keyword>
<keyword evidence="6" id="KW-1133">Transmembrane helix</keyword>
<dbReference type="AlphaFoldDB" id="A0A1Q2CDJ1"/>
<evidence type="ECO:0000256" key="5">
    <source>
        <dbReference type="ARBA" id="ARBA00022692"/>
    </source>
</evidence>
<dbReference type="GO" id="GO:0022857">
    <property type="term" value="F:transmembrane transporter activity"/>
    <property type="evidence" value="ECO:0007669"/>
    <property type="project" value="InterPro"/>
</dbReference>
<dbReference type="Pfam" id="PF02028">
    <property type="entry name" value="BCCT"/>
    <property type="match status" value="1"/>
</dbReference>
<comment type="similarity">
    <text evidence="2">Belongs to the BCCT transporter (TC 2.A.15) family.</text>
</comment>
<evidence type="ECO:0000256" key="2">
    <source>
        <dbReference type="ARBA" id="ARBA00005658"/>
    </source>
</evidence>
<proteinExistence type="inferred from homology"/>
<keyword evidence="3" id="KW-0813">Transport</keyword>
<organism evidence="8 9">
    <name type="scientific">Tessaracoccus flavus</name>
    <dbReference type="NCBI Taxonomy" id="1610493"/>
    <lineage>
        <taxon>Bacteria</taxon>
        <taxon>Bacillati</taxon>
        <taxon>Actinomycetota</taxon>
        <taxon>Actinomycetes</taxon>
        <taxon>Propionibacteriales</taxon>
        <taxon>Propionibacteriaceae</taxon>
        <taxon>Tessaracoccus</taxon>
    </lineage>
</organism>
<dbReference type="EMBL" id="CP019605">
    <property type="protein sequence ID" value="AQP44192.1"/>
    <property type="molecule type" value="Genomic_DNA"/>
</dbReference>
<evidence type="ECO:0000256" key="1">
    <source>
        <dbReference type="ARBA" id="ARBA00004651"/>
    </source>
</evidence>
<keyword evidence="9" id="KW-1185">Reference proteome</keyword>
<dbReference type="GO" id="GO:0005886">
    <property type="term" value="C:plasma membrane"/>
    <property type="evidence" value="ECO:0007669"/>
    <property type="project" value="UniProtKB-SubCell"/>
</dbReference>
<reference evidence="8 9" key="1">
    <citation type="journal article" date="2016" name="Int. J. Syst. Evol. Microbiol.">
        <title>Tessaracoccus flavus sp. nov., isolated from the drainage system of a lindane-producing factory.</title>
        <authorList>
            <person name="Kumari R."/>
            <person name="Singh P."/>
            <person name="Schumann P."/>
            <person name="Lal R."/>
        </authorList>
    </citation>
    <scope>NUCLEOTIDE SEQUENCE [LARGE SCALE GENOMIC DNA]</scope>
    <source>
        <strain evidence="8 9">RP1T</strain>
    </source>
</reference>
<dbReference type="PANTHER" id="PTHR30047">
    <property type="entry name" value="HIGH-AFFINITY CHOLINE TRANSPORT PROTEIN-RELATED"/>
    <property type="match status" value="1"/>
</dbReference>
<sequence length="310" mass="32893">MLITIITALATVSVVTGLDKGIAFPSRANLALAALFLVGVLILGPTLFILRDLIASIGNYVQNFVSLSFQTFPFYGEAGASWLAGWTTNYWAWWISWSPFVGVFIARISRGRTVREFLVGVLLVPTLMTIVWFSVLGGAALHREIFGGGGIIDDGAVDTDTALFDLLATMPGSALLSGIAITLVVIFFVTSADSGAFVVDMLANGGNPTPPVWSRVMWAVLSGSIAAVLIWAGANSSSDMPGANTVGMAALQALTLLAATPFSLVMVAMAFATVKALRADHAQWQAAQDRATRRELVRDTAERVLERPNG</sequence>
<dbReference type="KEGG" id="tfl:RPIT_04650"/>
<gene>
    <name evidence="8" type="ORF">RPIT_04650</name>
</gene>
<evidence type="ECO:0000256" key="3">
    <source>
        <dbReference type="ARBA" id="ARBA00022448"/>
    </source>
</evidence>
<evidence type="ECO:0000256" key="4">
    <source>
        <dbReference type="ARBA" id="ARBA00022475"/>
    </source>
</evidence>
<evidence type="ECO:0000256" key="6">
    <source>
        <dbReference type="ARBA" id="ARBA00022989"/>
    </source>
</evidence>
<comment type="subcellular location">
    <subcellularLocation>
        <location evidence="1">Cell membrane</location>
        <topology evidence="1">Multi-pass membrane protein</topology>
    </subcellularLocation>
</comment>